<dbReference type="Gene3D" id="1.20.58.1610">
    <property type="entry name" value="NADH:ubiquinone/plastoquinone oxidoreductase, chain 3"/>
    <property type="match status" value="1"/>
</dbReference>
<accession>N0DLH5</accession>
<keyword evidence="5 9" id="KW-0812">Transmembrane</keyword>
<proteinExistence type="inferred from homology"/>
<keyword evidence="9" id="KW-0830">Ubiquinone</keyword>
<dbReference type="EMBL" id="AB731762">
    <property type="protein sequence ID" value="BAN15685.1"/>
    <property type="molecule type" value="Genomic_DNA"/>
</dbReference>
<dbReference type="Pfam" id="PF00507">
    <property type="entry name" value="Oxidored_q4"/>
    <property type="match status" value="1"/>
</dbReference>
<dbReference type="InterPro" id="IPR038430">
    <property type="entry name" value="NDAH_ubi_oxred_su3_sf"/>
</dbReference>
<evidence type="ECO:0000256" key="4">
    <source>
        <dbReference type="ARBA" id="ARBA00022448"/>
    </source>
</evidence>
<evidence type="ECO:0000256" key="1">
    <source>
        <dbReference type="ARBA" id="ARBA00004370"/>
    </source>
</evidence>
<keyword evidence="9" id="KW-0520">NAD</keyword>
<dbReference type="GO" id="GO:0008137">
    <property type="term" value="F:NADH dehydrogenase (ubiquinone) activity"/>
    <property type="evidence" value="ECO:0007669"/>
    <property type="project" value="UniProtKB-UniRule"/>
</dbReference>
<name>N0DLH5_9CEST</name>
<reference evidence="10" key="1">
    <citation type="journal article" date="2013" name="Int. J. Parasitol.">
        <title>Molecular phylogeny of the genus Taenia (Cestoda: Taeniidae): Proposals for the resurrection of Hydatigera Lamarck, 1816 and the creation of a new genus Versteria.</title>
        <authorList>
            <person name="Nakao M."/>
            <person name="Lavikainen A."/>
            <person name="Iwaki T."/>
            <person name="Haukisalmi V."/>
            <person name="Konyaev S."/>
            <person name="Oku Y."/>
            <person name="Okamoto M."/>
            <person name="Ito A."/>
        </authorList>
    </citation>
    <scope>NUCLEOTIDE SEQUENCE</scope>
</reference>
<protein>
    <recommendedName>
        <fullName evidence="3 9">NADH-ubiquinone oxidoreductase chain 3</fullName>
        <ecNumber evidence="9">7.1.1.2</ecNumber>
    </recommendedName>
</protein>
<gene>
    <name evidence="10" type="primary">nad3</name>
</gene>
<keyword evidence="6 9" id="KW-1133">Transmembrane helix</keyword>
<evidence type="ECO:0000256" key="9">
    <source>
        <dbReference type="RuleBase" id="RU003640"/>
    </source>
</evidence>
<comment type="subcellular location">
    <subcellularLocation>
        <location evidence="1">Membrane</location>
    </subcellularLocation>
    <subcellularLocation>
        <location evidence="9">Mitochondrion membrane</location>
        <topology evidence="9">Multi-pass membrane protein</topology>
    </subcellularLocation>
</comment>
<comment type="similarity">
    <text evidence="2 9">Belongs to the complex I subunit 3 family.</text>
</comment>
<evidence type="ECO:0000256" key="3">
    <source>
        <dbReference type="ARBA" id="ARBA00021007"/>
    </source>
</evidence>
<keyword evidence="9" id="KW-1278">Translocase</keyword>
<feature type="transmembrane region" description="Helical" evidence="9">
    <location>
        <begin position="46"/>
        <end position="66"/>
    </location>
</feature>
<keyword evidence="4 9" id="KW-0813">Transport</keyword>
<dbReference type="GO" id="GO:0031966">
    <property type="term" value="C:mitochondrial membrane"/>
    <property type="evidence" value="ECO:0007669"/>
    <property type="project" value="UniProtKB-SubCell"/>
</dbReference>
<sequence>MFLSGLVLFSLLMILIGFFCCSLLNEMIKTNISWSSCYECGFFSGLMNLNCFSVTYFNLLIVFVIFDLEISLLLNMPTQGLMYWSFCGYYVFLSILLVGFLVEILSGYIKWIY</sequence>
<dbReference type="AlphaFoldDB" id="N0DLH5"/>
<evidence type="ECO:0000256" key="5">
    <source>
        <dbReference type="ARBA" id="ARBA00022692"/>
    </source>
</evidence>
<comment type="catalytic activity">
    <reaction evidence="8 9">
        <text>a ubiquinone + NADH + 5 H(+)(in) = a ubiquinol + NAD(+) + 4 H(+)(out)</text>
        <dbReference type="Rhea" id="RHEA:29091"/>
        <dbReference type="Rhea" id="RHEA-COMP:9565"/>
        <dbReference type="Rhea" id="RHEA-COMP:9566"/>
        <dbReference type="ChEBI" id="CHEBI:15378"/>
        <dbReference type="ChEBI" id="CHEBI:16389"/>
        <dbReference type="ChEBI" id="CHEBI:17976"/>
        <dbReference type="ChEBI" id="CHEBI:57540"/>
        <dbReference type="ChEBI" id="CHEBI:57945"/>
        <dbReference type="EC" id="7.1.1.2"/>
    </reaction>
</comment>
<feature type="transmembrane region" description="Helical" evidence="9">
    <location>
        <begin position="6"/>
        <end position="25"/>
    </location>
</feature>
<geneLocation type="mitochondrion" evidence="10"/>
<evidence type="ECO:0000256" key="2">
    <source>
        <dbReference type="ARBA" id="ARBA00008472"/>
    </source>
</evidence>
<evidence type="ECO:0000313" key="10">
    <source>
        <dbReference type="EMBL" id="BAN15685.1"/>
    </source>
</evidence>
<feature type="transmembrane region" description="Helical" evidence="9">
    <location>
        <begin position="81"/>
        <end position="105"/>
    </location>
</feature>
<evidence type="ECO:0000256" key="8">
    <source>
        <dbReference type="ARBA" id="ARBA00049551"/>
    </source>
</evidence>
<dbReference type="InterPro" id="IPR000440">
    <property type="entry name" value="NADH_UbQ/plastoQ_OxRdtase_su3"/>
</dbReference>
<dbReference type="EC" id="7.1.1.2" evidence="9"/>
<evidence type="ECO:0000256" key="6">
    <source>
        <dbReference type="ARBA" id="ARBA00022989"/>
    </source>
</evidence>
<evidence type="ECO:0000256" key="7">
    <source>
        <dbReference type="ARBA" id="ARBA00023136"/>
    </source>
</evidence>
<keyword evidence="9 10" id="KW-0496">Mitochondrion</keyword>
<keyword evidence="9" id="KW-0679">Respiratory chain</keyword>
<keyword evidence="7 9" id="KW-0472">Membrane</keyword>
<keyword evidence="9" id="KW-0249">Electron transport</keyword>
<organism evidence="10">
    <name type="scientific">Hydatigera krepkogorski</name>
    <dbReference type="NCBI Taxonomy" id="1434709"/>
    <lineage>
        <taxon>Eukaryota</taxon>
        <taxon>Metazoa</taxon>
        <taxon>Spiralia</taxon>
        <taxon>Lophotrochozoa</taxon>
        <taxon>Platyhelminthes</taxon>
        <taxon>Cestoda</taxon>
        <taxon>Eucestoda</taxon>
        <taxon>Cyclophyllidea</taxon>
        <taxon>Taeniidae</taxon>
        <taxon>Hydatigera</taxon>
    </lineage>
</organism>
<comment type="function">
    <text evidence="9">Core subunit of the mitochondrial membrane respiratory chain NADH dehydrogenase (Complex I) which catalyzes electron transfer from NADH through the respiratory chain, using ubiquinone as an electron acceptor. Essential for the catalytic activity of complex I.</text>
</comment>